<accession>X0VRR5</accession>
<comment type="subcellular location">
    <subcellularLocation>
        <location evidence="1">Cell membrane</location>
        <topology evidence="1">Multi-pass membrane protein</topology>
    </subcellularLocation>
</comment>
<keyword evidence="5 6" id="KW-0472">Membrane</keyword>
<dbReference type="InterPro" id="IPR050250">
    <property type="entry name" value="Macrolide_Exporter_MacB"/>
</dbReference>
<sequence>FLDQGIGDLYQSEKRLGRIFGYFALLAIFISCLGILGLAAFTAEQRTKEIGIRKILGSSVSGIILLLSKEFSKWILLANAIAWPVAWFAMNKWLQGFAYRTGINLGVFILAGFLSILIAAIPVSYQAIKAALSNPIDALRYE</sequence>
<evidence type="ECO:0000256" key="1">
    <source>
        <dbReference type="ARBA" id="ARBA00004651"/>
    </source>
</evidence>
<dbReference type="PANTHER" id="PTHR30572">
    <property type="entry name" value="MEMBRANE COMPONENT OF TRANSPORTER-RELATED"/>
    <property type="match status" value="1"/>
</dbReference>
<feature type="transmembrane region" description="Helical" evidence="6">
    <location>
        <begin position="50"/>
        <end position="68"/>
    </location>
</feature>
<reference evidence="8" key="1">
    <citation type="journal article" date="2014" name="Front. Microbiol.">
        <title>High frequency of phylogenetically diverse reductive dehalogenase-homologous genes in deep subseafloor sedimentary metagenomes.</title>
        <authorList>
            <person name="Kawai M."/>
            <person name="Futagami T."/>
            <person name="Toyoda A."/>
            <person name="Takaki Y."/>
            <person name="Nishi S."/>
            <person name="Hori S."/>
            <person name="Arai W."/>
            <person name="Tsubouchi T."/>
            <person name="Morono Y."/>
            <person name="Uchiyama I."/>
            <person name="Ito T."/>
            <person name="Fujiyama A."/>
            <person name="Inagaki F."/>
            <person name="Takami H."/>
        </authorList>
    </citation>
    <scope>NUCLEOTIDE SEQUENCE</scope>
    <source>
        <strain evidence="8">Expedition CK06-06</strain>
    </source>
</reference>
<evidence type="ECO:0000256" key="6">
    <source>
        <dbReference type="SAM" id="Phobius"/>
    </source>
</evidence>
<evidence type="ECO:0000256" key="5">
    <source>
        <dbReference type="ARBA" id="ARBA00023136"/>
    </source>
</evidence>
<evidence type="ECO:0000256" key="4">
    <source>
        <dbReference type="ARBA" id="ARBA00022989"/>
    </source>
</evidence>
<keyword evidence="2" id="KW-1003">Cell membrane</keyword>
<dbReference type="InterPro" id="IPR003838">
    <property type="entry name" value="ABC3_permease_C"/>
</dbReference>
<feature type="transmembrane region" description="Helical" evidence="6">
    <location>
        <begin position="20"/>
        <end position="43"/>
    </location>
</feature>
<dbReference type="EMBL" id="BARS01036978">
    <property type="protein sequence ID" value="GAG21099.1"/>
    <property type="molecule type" value="Genomic_DNA"/>
</dbReference>
<feature type="domain" description="ABC3 transporter permease C-terminal" evidence="7">
    <location>
        <begin position="23"/>
        <end position="131"/>
    </location>
</feature>
<keyword evidence="4 6" id="KW-1133">Transmembrane helix</keyword>
<feature type="non-terminal residue" evidence="8">
    <location>
        <position position="1"/>
    </location>
</feature>
<evidence type="ECO:0000313" key="8">
    <source>
        <dbReference type="EMBL" id="GAG21099.1"/>
    </source>
</evidence>
<protein>
    <recommendedName>
        <fullName evidence="7">ABC3 transporter permease C-terminal domain-containing protein</fullName>
    </recommendedName>
</protein>
<dbReference type="PANTHER" id="PTHR30572:SF18">
    <property type="entry name" value="ABC-TYPE MACROLIDE FAMILY EXPORT SYSTEM PERMEASE COMPONENT 2"/>
    <property type="match status" value="1"/>
</dbReference>
<organism evidence="8">
    <name type="scientific">marine sediment metagenome</name>
    <dbReference type="NCBI Taxonomy" id="412755"/>
    <lineage>
        <taxon>unclassified sequences</taxon>
        <taxon>metagenomes</taxon>
        <taxon>ecological metagenomes</taxon>
    </lineage>
</organism>
<dbReference type="AlphaFoldDB" id="X0VRR5"/>
<feature type="transmembrane region" description="Helical" evidence="6">
    <location>
        <begin position="102"/>
        <end position="125"/>
    </location>
</feature>
<keyword evidence="3 6" id="KW-0812">Transmembrane</keyword>
<evidence type="ECO:0000256" key="3">
    <source>
        <dbReference type="ARBA" id="ARBA00022692"/>
    </source>
</evidence>
<evidence type="ECO:0000256" key="2">
    <source>
        <dbReference type="ARBA" id="ARBA00022475"/>
    </source>
</evidence>
<dbReference type="Pfam" id="PF02687">
    <property type="entry name" value="FtsX"/>
    <property type="match status" value="1"/>
</dbReference>
<proteinExistence type="predicted"/>
<gene>
    <name evidence="8" type="ORF">S01H1_56762</name>
</gene>
<comment type="caution">
    <text evidence="8">The sequence shown here is derived from an EMBL/GenBank/DDBJ whole genome shotgun (WGS) entry which is preliminary data.</text>
</comment>
<dbReference type="GO" id="GO:0022857">
    <property type="term" value="F:transmembrane transporter activity"/>
    <property type="evidence" value="ECO:0007669"/>
    <property type="project" value="TreeGrafter"/>
</dbReference>
<dbReference type="GO" id="GO:0005886">
    <property type="term" value="C:plasma membrane"/>
    <property type="evidence" value="ECO:0007669"/>
    <property type="project" value="UniProtKB-SubCell"/>
</dbReference>
<name>X0VRR5_9ZZZZ</name>
<evidence type="ECO:0000259" key="7">
    <source>
        <dbReference type="Pfam" id="PF02687"/>
    </source>
</evidence>